<protein>
    <submittedName>
        <fullName evidence="1">Uncharacterized protein</fullName>
    </submittedName>
</protein>
<dbReference type="EMBL" id="UGVL01000001">
    <property type="protein sequence ID" value="SUE35061.1"/>
    <property type="molecule type" value="Genomic_DNA"/>
</dbReference>
<keyword evidence="2" id="KW-1185">Reference proteome</keyword>
<reference evidence="1 2" key="1">
    <citation type="submission" date="2018-06" db="EMBL/GenBank/DDBJ databases">
        <authorList>
            <consortium name="Pathogen Informatics"/>
            <person name="Doyle S."/>
        </authorList>
    </citation>
    <scope>NUCLEOTIDE SEQUENCE [LARGE SCALE GENOMIC DNA]</scope>
    <source>
        <strain evidence="1 2">NCTC11190</strain>
    </source>
</reference>
<dbReference type="AlphaFoldDB" id="A0A379MTX6"/>
<gene>
    <name evidence="1" type="ORF">NCTC11190_02306</name>
</gene>
<dbReference type="Proteomes" id="UP000255233">
    <property type="component" value="Unassembled WGS sequence"/>
</dbReference>
<name>A0A379MTX6_9BACT</name>
<accession>A0A379MTX6</accession>
<proteinExistence type="predicted"/>
<sequence>MKRSNKFQLGGVFVLLIGGGAYLNYLKAQPREQLSDLTLANLEAMALPPDFIDIDGDIYTGDMTGRDDCETYRNASCGMLTVTPGQNYMEYVQGARHK</sequence>
<dbReference type="RefSeq" id="WP_027291179.1">
    <property type="nucleotide sequence ID" value="NZ_UGVL01000001.1"/>
</dbReference>
<evidence type="ECO:0000313" key="2">
    <source>
        <dbReference type="Proteomes" id="UP000255233"/>
    </source>
</evidence>
<evidence type="ECO:0000313" key="1">
    <source>
        <dbReference type="EMBL" id="SUE35061.1"/>
    </source>
</evidence>
<organism evidence="1 2">
    <name type="scientific">Rikenella microfusus</name>
    <dbReference type="NCBI Taxonomy" id="28139"/>
    <lineage>
        <taxon>Bacteria</taxon>
        <taxon>Pseudomonadati</taxon>
        <taxon>Bacteroidota</taxon>
        <taxon>Bacteroidia</taxon>
        <taxon>Bacteroidales</taxon>
        <taxon>Rikenellaceae</taxon>
        <taxon>Rikenella</taxon>
    </lineage>
</organism>